<dbReference type="NCBIfam" id="TIGR03523">
    <property type="entry name" value="GldN"/>
    <property type="match status" value="1"/>
</dbReference>
<organism evidence="2 3">
    <name type="scientific">Pedobacter puniceum</name>
    <dbReference type="NCBI Taxonomy" id="2666136"/>
    <lineage>
        <taxon>Bacteria</taxon>
        <taxon>Pseudomonadati</taxon>
        <taxon>Bacteroidota</taxon>
        <taxon>Sphingobacteriia</taxon>
        <taxon>Sphingobacteriales</taxon>
        <taxon>Sphingobacteriaceae</taxon>
        <taxon>Pedobacter</taxon>
    </lineage>
</organism>
<evidence type="ECO:0000313" key="2">
    <source>
        <dbReference type="EMBL" id="MRX47093.1"/>
    </source>
</evidence>
<dbReference type="RefSeq" id="WP_154287233.1">
    <property type="nucleotide sequence ID" value="NZ_WKJI01000002.1"/>
</dbReference>
<evidence type="ECO:0000313" key="3">
    <source>
        <dbReference type="Proteomes" id="UP000462931"/>
    </source>
</evidence>
<accession>A0A7K0FME2</accession>
<dbReference type="Proteomes" id="UP000462931">
    <property type="component" value="Unassembled WGS sequence"/>
</dbReference>
<dbReference type="Pfam" id="PF19841">
    <property type="entry name" value="GldN"/>
    <property type="match status" value="1"/>
</dbReference>
<proteinExistence type="predicted"/>
<dbReference type="InterPro" id="IPR019847">
    <property type="entry name" value="Gliding_motility_assoc_GldN"/>
</dbReference>
<feature type="chain" id="PRO_5029774465" evidence="1">
    <location>
        <begin position="19"/>
        <end position="309"/>
    </location>
</feature>
<reference evidence="2 3" key="1">
    <citation type="submission" date="2019-11" db="EMBL/GenBank/DDBJ databases">
        <authorList>
            <person name="Cheng Q."/>
            <person name="Yang Z."/>
        </authorList>
    </citation>
    <scope>NUCLEOTIDE SEQUENCE [LARGE SCALE GENOMIC DNA]</scope>
    <source>
        <strain evidence="2 3">HX-22-1</strain>
    </source>
</reference>
<gene>
    <name evidence="2" type="primary">gldN</name>
    <name evidence="2" type="ORF">GJJ64_07850</name>
</gene>
<dbReference type="EMBL" id="WKJI01000002">
    <property type="protein sequence ID" value="MRX47093.1"/>
    <property type="molecule type" value="Genomic_DNA"/>
</dbReference>
<dbReference type="AlphaFoldDB" id="A0A7K0FME2"/>
<name>A0A7K0FME2_9SPHI</name>
<sequence length="309" mass="35018">MKKIIFSLIVTMTCISFAKGQTNGASQTTTPAVAQKKKKSIIRSIHDFTDSVKYDKNISRDSIKCAPDMPKVKADDVTYSKRVWRDVFFVENSNKFLSAADPKKNIVRIILDEVRSQRISGYNNDKFELDVDSASIDGTLNTLGIISDEEFSDYEKNIKFGLRIMEDWYFDKNRSEFKPFIIGIAVIVPNTVNLNAGPAAPGAGGPGAGGVSNLGELLNNMQPVVWINYPSVRERLCKYIVAHPNDKIKYSFDDIFQLRFFSSVITKESTPEDIRIKDRKDLATGIDKLLEAERIKRSLTQYEQDLWEY</sequence>
<keyword evidence="3" id="KW-1185">Reference proteome</keyword>
<evidence type="ECO:0000256" key="1">
    <source>
        <dbReference type="SAM" id="SignalP"/>
    </source>
</evidence>
<keyword evidence="1" id="KW-0732">Signal</keyword>
<feature type="signal peptide" evidence="1">
    <location>
        <begin position="1"/>
        <end position="18"/>
    </location>
</feature>
<protein>
    <submittedName>
        <fullName evidence="2">Gliding motility protein GldN</fullName>
    </submittedName>
</protein>
<comment type="caution">
    <text evidence="2">The sequence shown here is derived from an EMBL/GenBank/DDBJ whole genome shotgun (WGS) entry which is preliminary data.</text>
</comment>